<comment type="caution">
    <text evidence="2">The sequence shown here is derived from an EMBL/GenBank/DDBJ whole genome shotgun (WGS) entry which is preliminary data.</text>
</comment>
<accession>F0F3E4</accession>
<protein>
    <submittedName>
        <fullName evidence="2">Uncharacterized protein</fullName>
    </submittedName>
</protein>
<gene>
    <name evidence="2" type="ORF">HMPREF9141_0110</name>
</gene>
<proteinExistence type="predicted"/>
<name>F0F3E4_9BACT</name>
<dbReference type="Proteomes" id="UP000005697">
    <property type="component" value="Unassembled WGS sequence"/>
</dbReference>
<organism evidence="2 3">
    <name type="scientific">Prevotella multiformis DSM 16608</name>
    <dbReference type="NCBI Taxonomy" id="888743"/>
    <lineage>
        <taxon>Bacteria</taxon>
        <taxon>Pseudomonadati</taxon>
        <taxon>Bacteroidota</taxon>
        <taxon>Bacteroidia</taxon>
        <taxon>Bacteroidales</taxon>
        <taxon>Prevotellaceae</taxon>
        <taxon>Prevotella</taxon>
    </lineage>
</organism>
<evidence type="ECO:0000313" key="3">
    <source>
        <dbReference type="Proteomes" id="UP000005697"/>
    </source>
</evidence>
<reference evidence="2 3" key="1">
    <citation type="submission" date="2011-01" db="EMBL/GenBank/DDBJ databases">
        <authorList>
            <person name="Muzny D."/>
            <person name="Qin X."/>
            <person name="Deng J."/>
            <person name="Jiang H."/>
            <person name="Liu Y."/>
            <person name="Qu J."/>
            <person name="Song X.-Z."/>
            <person name="Zhang L."/>
            <person name="Thornton R."/>
            <person name="Coyle M."/>
            <person name="Francisco L."/>
            <person name="Jackson L."/>
            <person name="Javaid M."/>
            <person name="Korchina V."/>
            <person name="Kovar C."/>
            <person name="Mata R."/>
            <person name="Mathew T."/>
            <person name="Ngo R."/>
            <person name="Nguyen L."/>
            <person name="Nguyen N."/>
            <person name="Okwuonu G."/>
            <person name="Ongeri F."/>
            <person name="Pham C."/>
            <person name="Simmons D."/>
            <person name="Wilczek-Boney K."/>
            <person name="Hale W."/>
            <person name="Jakkamsetti A."/>
            <person name="Pham P."/>
            <person name="Ruth R."/>
            <person name="San Lucas F."/>
            <person name="Warren J."/>
            <person name="Zhang J."/>
            <person name="Zhao Z."/>
            <person name="Zhou C."/>
            <person name="Zhu D."/>
            <person name="Lee S."/>
            <person name="Bess C."/>
            <person name="Blankenburg K."/>
            <person name="Forbes L."/>
            <person name="Fu Q."/>
            <person name="Gubbala S."/>
            <person name="Hirani K."/>
            <person name="Jayaseelan J.C."/>
            <person name="Lara F."/>
            <person name="Munidasa M."/>
            <person name="Palculict T."/>
            <person name="Patil S."/>
            <person name="Pu L.-L."/>
            <person name="Saada N."/>
            <person name="Tang L."/>
            <person name="Weissenberger G."/>
            <person name="Zhu Y."/>
            <person name="Hemphill L."/>
            <person name="Shang Y."/>
            <person name="Youmans B."/>
            <person name="Ayvaz T."/>
            <person name="Ross M."/>
            <person name="Santibanez J."/>
            <person name="Aqrawi P."/>
            <person name="Gross S."/>
            <person name="Joshi V."/>
            <person name="Fowler G."/>
            <person name="Nazareth L."/>
            <person name="Reid J."/>
            <person name="Worley K."/>
            <person name="Petrosino J."/>
            <person name="Highlander S."/>
            <person name="Gibbs R."/>
        </authorList>
    </citation>
    <scope>NUCLEOTIDE SEQUENCE [LARGE SCALE GENOMIC DNA]</scope>
    <source>
        <strain evidence="2 3">DSM 16608</strain>
    </source>
</reference>
<feature type="region of interest" description="Disordered" evidence="1">
    <location>
        <begin position="17"/>
        <end position="53"/>
    </location>
</feature>
<dbReference type="EMBL" id="AEWX01000001">
    <property type="protein sequence ID" value="EGC21360.1"/>
    <property type="molecule type" value="Genomic_DNA"/>
</dbReference>
<sequence>MYVKIFWHLSDCFARTAQDHETVSEPRPVPPPRRGEGARPAGSPRANGVRLRK</sequence>
<evidence type="ECO:0000256" key="1">
    <source>
        <dbReference type="SAM" id="MobiDB-lite"/>
    </source>
</evidence>
<dbReference type="HOGENOM" id="CLU_3064794_0_0_10"/>
<keyword evidence="3" id="KW-1185">Reference proteome</keyword>
<dbReference type="AlphaFoldDB" id="F0F3E4"/>
<evidence type="ECO:0000313" key="2">
    <source>
        <dbReference type="EMBL" id="EGC21360.1"/>
    </source>
</evidence>
<dbReference type="STRING" id="888743.HMPREF9141_0110"/>